<dbReference type="InterPro" id="IPR008407">
    <property type="entry name" value="Brnchd-chn_aa_trnsp_AzlD"/>
</dbReference>
<keyword evidence="3" id="KW-1185">Reference proteome</keyword>
<reference evidence="2 3" key="1">
    <citation type="submission" date="2019-08" db="EMBL/GenBank/DDBJ databases">
        <title>Aureimonas fodiniaquatilis sp. nov., isolated from a coal mine wastewater.</title>
        <authorList>
            <person name="Kim W."/>
        </authorList>
    </citation>
    <scope>NUCLEOTIDE SEQUENCE [LARGE SCALE GENOMIC DNA]</scope>
    <source>
        <strain evidence="2 3">CAU 1482</strain>
    </source>
</reference>
<keyword evidence="1" id="KW-0472">Membrane</keyword>
<dbReference type="Proteomes" id="UP000324738">
    <property type="component" value="Unassembled WGS sequence"/>
</dbReference>
<evidence type="ECO:0008006" key="4">
    <source>
        <dbReference type="Google" id="ProtNLM"/>
    </source>
</evidence>
<dbReference type="EMBL" id="VTWH01000001">
    <property type="protein sequence ID" value="KAA0972593.1"/>
    <property type="molecule type" value="Genomic_DNA"/>
</dbReference>
<evidence type="ECO:0000256" key="1">
    <source>
        <dbReference type="SAM" id="Phobius"/>
    </source>
</evidence>
<accession>A0A5B0E189</accession>
<name>A0A5B0E189_9HYPH</name>
<protein>
    <recommendedName>
        <fullName evidence="4">AzlD family protein</fullName>
    </recommendedName>
</protein>
<dbReference type="Pfam" id="PF05437">
    <property type="entry name" value="AzlD"/>
    <property type="match status" value="1"/>
</dbReference>
<evidence type="ECO:0000313" key="3">
    <source>
        <dbReference type="Proteomes" id="UP000324738"/>
    </source>
</evidence>
<evidence type="ECO:0000313" key="2">
    <source>
        <dbReference type="EMBL" id="KAA0972593.1"/>
    </source>
</evidence>
<keyword evidence="1" id="KW-0812">Transmembrane</keyword>
<dbReference type="AlphaFoldDB" id="A0A5B0E189"/>
<proteinExistence type="predicted"/>
<dbReference type="OrthoDB" id="8400318at2"/>
<sequence length="97" mass="10030">MNIWLLIFLATLATYATRAGGHVVLARMGHVSPRVNALLNAVPAAVLPTLVVPAFVDGGWLEKSVLVLCAALALRFSLLSTVVAGTAIVILARALGA</sequence>
<keyword evidence="1" id="KW-1133">Transmembrane helix</keyword>
<gene>
    <name evidence="2" type="ORF">FPY71_05820</name>
</gene>
<feature type="transmembrane region" description="Helical" evidence="1">
    <location>
        <begin position="65"/>
        <end position="92"/>
    </location>
</feature>
<dbReference type="RefSeq" id="WP_149298450.1">
    <property type="nucleotide sequence ID" value="NZ_VTWH01000001.1"/>
</dbReference>
<feature type="transmembrane region" description="Helical" evidence="1">
    <location>
        <begin position="37"/>
        <end position="56"/>
    </location>
</feature>
<comment type="caution">
    <text evidence="2">The sequence shown here is derived from an EMBL/GenBank/DDBJ whole genome shotgun (WGS) entry which is preliminary data.</text>
</comment>
<organism evidence="2 3">
    <name type="scientific">Aureimonas fodinaquatilis</name>
    <dbReference type="NCBI Taxonomy" id="2565783"/>
    <lineage>
        <taxon>Bacteria</taxon>
        <taxon>Pseudomonadati</taxon>
        <taxon>Pseudomonadota</taxon>
        <taxon>Alphaproteobacteria</taxon>
        <taxon>Hyphomicrobiales</taxon>
        <taxon>Aurantimonadaceae</taxon>
        <taxon>Aureimonas</taxon>
    </lineage>
</organism>